<gene>
    <name evidence="3" type="ORF">ED236_10895</name>
</gene>
<keyword evidence="2" id="KW-1133">Transmembrane helix</keyword>
<evidence type="ECO:0000256" key="1">
    <source>
        <dbReference type="SAM" id="MobiDB-lite"/>
    </source>
</evidence>
<evidence type="ECO:0000313" key="3">
    <source>
        <dbReference type="EMBL" id="ROH85350.1"/>
    </source>
</evidence>
<protein>
    <submittedName>
        <fullName evidence="3">Uncharacterized protein</fullName>
    </submittedName>
</protein>
<feature type="transmembrane region" description="Helical" evidence="2">
    <location>
        <begin position="99"/>
        <end position="123"/>
    </location>
</feature>
<evidence type="ECO:0000256" key="2">
    <source>
        <dbReference type="SAM" id="Phobius"/>
    </source>
</evidence>
<proteinExistence type="predicted"/>
<dbReference type="EMBL" id="RJVP01000006">
    <property type="protein sequence ID" value="ROH85350.1"/>
    <property type="molecule type" value="Genomic_DNA"/>
</dbReference>
<name>A0A3N0UXV7_9PROT</name>
<dbReference type="AlphaFoldDB" id="A0A3N0UXV7"/>
<keyword evidence="4" id="KW-1185">Reference proteome</keyword>
<accession>A0A3N0UXV7</accession>
<comment type="caution">
    <text evidence="3">The sequence shown here is derived from an EMBL/GenBank/DDBJ whole genome shotgun (WGS) entry which is preliminary data.</text>
</comment>
<keyword evidence="2" id="KW-0812">Transmembrane</keyword>
<reference evidence="3 4" key="1">
    <citation type="submission" date="2018-10" db="EMBL/GenBank/DDBJ databases">
        <authorList>
            <person name="Chen W.-M."/>
        </authorList>
    </citation>
    <scope>NUCLEOTIDE SEQUENCE [LARGE SCALE GENOMIC DNA]</scope>
    <source>
        <strain evidence="3 4">H-5</strain>
    </source>
</reference>
<organism evidence="3 4">
    <name type="scientific">Pseudomethylobacillus aquaticus</name>
    <dbReference type="NCBI Taxonomy" id="2676064"/>
    <lineage>
        <taxon>Bacteria</taxon>
        <taxon>Pseudomonadati</taxon>
        <taxon>Pseudomonadota</taxon>
        <taxon>Betaproteobacteria</taxon>
        <taxon>Nitrosomonadales</taxon>
        <taxon>Methylophilaceae</taxon>
        <taxon>Pseudomethylobacillus</taxon>
    </lineage>
</organism>
<evidence type="ECO:0000313" key="4">
    <source>
        <dbReference type="Proteomes" id="UP000275137"/>
    </source>
</evidence>
<sequence>MLIVIVFPSTCAAYPALQTLLRMAAPGLMKANIMRTTTLPPTSLSARLLHKRARALHTRLQPADGKPADIASNSTTLTPGTAAAARRQSRPSAVHWKRIIMMTVMLLVTIFCAAKVAEVIVVSNMQHWVSQTKPQKSLSAPRLLHVRQRPPAVF</sequence>
<keyword evidence="2" id="KW-0472">Membrane</keyword>
<dbReference type="Proteomes" id="UP000275137">
    <property type="component" value="Unassembled WGS sequence"/>
</dbReference>
<feature type="region of interest" description="Disordered" evidence="1">
    <location>
        <begin position="60"/>
        <end position="89"/>
    </location>
</feature>